<evidence type="ECO:0000256" key="1">
    <source>
        <dbReference type="ARBA" id="ARBA00004953"/>
    </source>
</evidence>
<dbReference type="AlphaFoldDB" id="A0A921MKJ7"/>
<evidence type="ECO:0000256" key="2">
    <source>
        <dbReference type="ARBA" id="ARBA00022573"/>
    </source>
</evidence>
<comment type="pathway">
    <text evidence="1">Cofactor biosynthesis; adenosylcobalamin biosynthesis.</text>
</comment>
<gene>
    <name evidence="4" type="primary">cobK</name>
    <name evidence="4" type="ORF">K8V01_02510</name>
</gene>
<dbReference type="InterPro" id="IPR003723">
    <property type="entry name" value="Precorrin-6x_reduct"/>
</dbReference>
<name>A0A921MKJ7_9FIRM</name>
<reference evidence="4" key="2">
    <citation type="submission" date="2021-09" db="EMBL/GenBank/DDBJ databases">
        <authorList>
            <person name="Gilroy R."/>
        </authorList>
    </citation>
    <scope>NUCLEOTIDE SEQUENCE</scope>
    <source>
        <strain evidence="4">CHK179-5677</strain>
    </source>
</reference>
<evidence type="ECO:0000313" key="5">
    <source>
        <dbReference type="Proteomes" id="UP000760668"/>
    </source>
</evidence>
<dbReference type="EMBL" id="DYUC01000021">
    <property type="protein sequence ID" value="HJG85892.1"/>
    <property type="molecule type" value="Genomic_DNA"/>
</dbReference>
<evidence type="ECO:0000256" key="3">
    <source>
        <dbReference type="ARBA" id="ARBA00023002"/>
    </source>
</evidence>
<dbReference type="PROSITE" id="PS51014">
    <property type="entry name" value="COBK_CBIJ"/>
    <property type="match status" value="1"/>
</dbReference>
<dbReference type="PANTHER" id="PTHR36925">
    <property type="entry name" value="COBALT-PRECORRIN-6A REDUCTASE"/>
    <property type="match status" value="1"/>
</dbReference>
<dbReference type="GO" id="GO:0009236">
    <property type="term" value="P:cobalamin biosynthetic process"/>
    <property type="evidence" value="ECO:0007669"/>
    <property type="project" value="UniProtKB-KW"/>
</dbReference>
<sequence length="248" mass="26636">MEILLFGGTTEGRMLAQWLDERGDKVTYCAATEYGGTLAPETEGVTVHVGRLDQAGMTALLAAGHFDYAVDATHPYASVVSANLKAAAGEAGVPYLRLVREGPPEDEGWIHAPDAKTAAEMLLDMEGNVLLTTGSKELDCYAVPGLRERVFPRVLPAPDSLNRCLELGFPPAHIICMQGPFSKELNTAMMEQFNISVMVTKASGGTGGFWEKAAAARDVGAALLVIDRPCRETGLSLEEMEEFLSRAF</sequence>
<dbReference type="GO" id="GO:0016994">
    <property type="term" value="F:precorrin-6A reductase activity"/>
    <property type="evidence" value="ECO:0007669"/>
    <property type="project" value="UniProtKB-EC"/>
</dbReference>
<evidence type="ECO:0000313" key="4">
    <source>
        <dbReference type="EMBL" id="HJG85892.1"/>
    </source>
</evidence>
<dbReference type="Proteomes" id="UP000760668">
    <property type="component" value="Unassembled WGS sequence"/>
</dbReference>
<dbReference type="NCBIfam" id="TIGR00715">
    <property type="entry name" value="precor6x_red"/>
    <property type="match status" value="1"/>
</dbReference>
<protein>
    <submittedName>
        <fullName evidence="4">Precorrin-6A reductase</fullName>
        <ecNumber evidence="4">1.3.1.54</ecNumber>
    </submittedName>
</protein>
<comment type="caution">
    <text evidence="4">The sequence shown here is derived from an EMBL/GenBank/DDBJ whole genome shotgun (WGS) entry which is preliminary data.</text>
</comment>
<keyword evidence="3 4" id="KW-0560">Oxidoreductase</keyword>
<dbReference type="RefSeq" id="WP_295368472.1">
    <property type="nucleotide sequence ID" value="NZ_DYUC01000021.1"/>
</dbReference>
<organism evidence="4 5">
    <name type="scientific">Pseudoflavonifractor capillosus</name>
    <dbReference type="NCBI Taxonomy" id="106588"/>
    <lineage>
        <taxon>Bacteria</taxon>
        <taxon>Bacillati</taxon>
        <taxon>Bacillota</taxon>
        <taxon>Clostridia</taxon>
        <taxon>Eubacteriales</taxon>
        <taxon>Oscillospiraceae</taxon>
        <taxon>Pseudoflavonifractor</taxon>
    </lineage>
</organism>
<dbReference type="EC" id="1.3.1.54" evidence="4"/>
<dbReference type="Pfam" id="PF02571">
    <property type="entry name" value="CbiJ"/>
    <property type="match status" value="1"/>
</dbReference>
<proteinExistence type="predicted"/>
<accession>A0A921MKJ7</accession>
<reference evidence="4" key="1">
    <citation type="journal article" date="2021" name="PeerJ">
        <title>Extensive microbial diversity within the chicken gut microbiome revealed by metagenomics and culture.</title>
        <authorList>
            <person name="Gilroy R."/>
            <person name="Ravi A."/>
            <person name="Getino M."/>
            <person name="Pursley I."/>
            <person name="Horton D.L."/>
            <person name="Alikhan N.F."/>
            <person name="Baker D."/>
            <person name="Gharbi K."/>
            <person name="Hall N."/>
            <person name="Watson M."/>
            <person name="Adriaenssens E.M."/>
            <person name="Foster-Nyarko E."/>
            <person name="Jarju S."/>
            <person name="Secka A."/>
            <person name="Antonio M."/>
            <person name="Oren A."/>
            <person name="Chaudhuri R.R."/>
            <person name="La Ragione R."/>
            <person name="Hildebrand F."/>
            <person name="Pallen M.J."/>
        </authorList>
    </citation>
    <scope>NUCLEOTIDE SEQUENCE</scope>
    <source>
        <strain evidence="4">CHK179-5677</strain>
    </source>
</reference>
<dbReference type="PANTHER" id="PTHR36925:SF1">
    <property type="entry name" value="COBALT-PRECORRIN-6A REDUCTASE"/>
    <property type="match status" value="1"/>
</dbReference>
<keyword evidence="2" id="KW-0169">Cobalamin biosynthesis</keyword>